<keyword evidence="2" id="KW-0378">Hydrolase</keyword>
<evidence type="ECO:0000313" key="3">
    <source>
        <dbReference type="Proteomes" id="UP000306420"/>
    </source>
</evidence>
<evidence type="ECO:0000313" key="2">
    <source>
        <dbReference type="EMBL" id="TLQ39115.1"/>
    </source>
</evidence>
<dbReference type="InterPro" id="IPR052963">
    <property type="entry name" value="Pantetheine_PDE"/>
</dbReference>
<dbReference type="InterPro" id="IPR004843">
    <property type="entry name" value="Calcineurin-like_PHP"/>
</dbReference>
<dbReference type="InterPro" id="IPR029052">
    <property type="entry name" value="Metallo-depent_PP-like"/>
</dbReference>
<sequence>MNMRIGFISDLHVDNFTYEVQDYLDIMSEIIKKNTIETLVIGGDITNSYKTTTDFVEKLQSQTNIQVYFIPGNHDLWDRASDKADINTMNIYRQYKEHPQCLIESPIMLNNNVGLVGHTAWYNYVKYNKEKFSLDKIKKGRYKGVTWQDKKYIQWPKEDPEMSKYFAEIIEKDIQKLQAESYILVTHMITIPEFTMPLPHRVFDFFNAYIGTDDLLSLYEKYPIEKSIMGHVHFRGEVEREGTLYITNSLGYVKEWGSKDMRKEIQNALYIYDIK</sequence>
<name>A0A5R9DSS3_9LACT</name>
<dbReference type="InterPro" id="IPR022302">
    <property type="entry name" value="Phosphoesterase_putative"/>
</dbReference>
<comment type="caution">
    <text evidence="2">The sequence shown here is derived from an EMBL/GenBank/DDBJ whole genome shotgun (WGS) entry which is preliminary data.</text>
</comment>
<gene>
    <name evidence="2" type="ORF">FEZ33_11000</name>
</gene>
<protein>
    <submittedName>
        <fullName evidence="2">Phosphohydrolase</fullName>
    </submittedName>
</protein>
<dbReference type="GO" id="GO:0016787">
    <property type="term" value="F:hydrolase activity"/>
    <property type="evidence" value="ECO:0007669"/>
    <property type="project" value="UniProtKB-KW"/>
</dbReference>
<dbReference type="PANTHER" id="PTHR36492">
    <property type="match status" value="1"/>
</dbReference>
<organism evidence="2 3">
    <name type="scientific">Ruoffia tabacinasalis</name>
    <dbReference type="NCBI Taxonomy" id="87458"/>
    <lineage>
        <taxon>Bacteria</taxon>
        <taxon>Bacillati</taxon>
        <taxon>Bacillota</taxon>
        <taxon>Bacilli</taxon>
        <taxon>Lactobacillales</taxon>
        <taxon>Aerococcaceae</taxon>
        <taxon>Ruoffia</taxon>
    </lineage>
</organism>
<dbReference type="Pfam" id="PF00149">
    <property type="entry name" value="Metallophos"/>
    <property type="match status" value="1"/>
</dbReference>
<dbReference type="Proteomes" id="UP000306420">
    <property type="component" value="Unassembled WGS sequence"/>
</dbReference>
<dbReference type="AlphaFoldDB" id="A0A5R9DSS3"/>
<dbReference type="PANTHER" id="PTHR36492:SF2">
    <property type="entry name" value="[ACYL-CARRIER-PROTEIN] PHOSPHODIESTERASE PPTH"/>
    <property type="match status" value="1"/>
</dbReference>
<reference evidence="2 3" key="1">
    <citation type="submission" date="2019-05" db="EMBL/GenBank/DDBJ databases">
        <title>The metagenome of a microbial culture collection derived from dairy environment covers the genomic content of the human microbiome.</title>
        <authorList>
            <person name="Roder T."/>
            <person name="Wuthrich D."/>
            <person name="Sattari Z."/>
            <person name="Von Ah U."/>
            <person name="Bar C."/>
            <person name="Ronchi F."/>
            <person name="Macpherson A.J."/>
            <person name="Ganal-Vonarburg S.C."/>
            <person name="Bruggmann R."/>
            <person name="Vergeres G."/>
        </authorList>
    </citation>
    <scope>NUCLEOTIDE SEQUENCE [LARGE SCALE GENOMIC DNA]</scope>
    <source>
        <strain evidence="2 3">FAM 24227</strain>
    </source>
</reference>
<feature type="domain" description="Calcineurin-like phosphoesterase" evidence="1">
    <location>
        <begin position="3"/>
        <end position="233"/>
    </location>
</feature>
<accession>A0A5R9DSS3</accession>
<dbReference type="SUPFAM" id="SSF56300">
    <property type="entry name" value="Metallo-dependent phosphatases"/>
    <property type="match status" value="1"/>
</dbReference>
<dbReference type="NCBIfam" id="TIGR03729">
    <property type="entry name" value="acc_ester"/>
    <property type="match status" value="1"/>
</dbReference>
<dbReference type="EMBL" id="VBSP01000059">
    <property type="protein sequence ID" value="TLQ39115.1"/>
    <property type="molecule type" value="Genomic_DNA"/>
</dbReference>
<dbReference type="Gene3D" id="3.60.21.10">
    <property type="match status" value="1"/>
</dbReference>
<evidence type="ECO:0000259" key="1">
    <source>
        <dbReference type="Pfam" id="PF00149"/>
    </source>
</evidence>
<proteinExistence type="predicted"/>
<dbReference type="OrthoDB" id="113290at2"/>